<evidence type="ECO:0000259" key="3">
    <source>
        <dbReference type="PROSITE" id="PS50102"/>
    </source>
</evidence>
<sequence length="519" mass="56435">MVDYSKNTVAKLKDIYKERGLSVGSRRLKADLITGLTEDDEKNAQTEAHASEDPAHSDAESSFAPEAPAVTQNLPRKSAEPESNNELAVDLNTAPESASIQNPDEQPVVPPTGAFETTEPYQPETIVTDEGNTLPEDVDQTEESRDSTKSSAAAANTEHGDGNFEQIEHSNKDEKQRENVSRESAQAEAGTIDTPMSENVPTNDMEFASDSKKRKAEDETATDSPHKRQRPEDDTSANDIVTEKGSAPSGAHAPKIDPTASVVEADGDVSMVLVDESQVQPTADESSEQRRDSDESKTEAYQDGATSGPTNTLVVIGFTRPLKLTDVEVLMSTYGQYTKLWMNKIKTHCFVTYTTSEEAAAAERGIAGKIFPEGTGRPLSVEFLSESEAELQMNSMKEREGTRDRRVLPPGLEPGFRISLAATRFDPPTLSGRPLSAGAPRAATAAAPQPQQPQLTIRGRSGSLMDNAAPHSATARPRTDPHANFLQTSCKPKIFYQYNMKSERVRRRFEAAQLAAKRA</sequence>
<protein>
    <recommendedName>
        <fullName evidence="3">RRM domain-containing protein</fullName>
    </recommendedName>
</protein>
<dbReference type="CDD" id="cd12432">
    <property type="entry name" value="RRM_ACINU"/>
    <property type="match status" value="1"/>
</dbReference>
<feature type="compositionally biased region" description="Basic and acidic residues" evidence="2">
    <location>
        <begin position="287"/>
        <end position="300"/>
    </location>
</feature>
<proteinExistence type="predicted"/>
<dbReference type="Gene3D" id="3.30.70.330">
    <property type="match status" value="1"/>
</dbReference>
<dbReference type="SUPFAM" id="SSF54928">
    <property type="entry name" value="RNA-binding domain, RBD"/>
    <property type="match status" value="1"/>
</dbReference>
<dbReference type="InterPro" id="IPR036361">
    <property type="entry name" value="SAP_dom_sf"/>
</dbReference>
<evidence type="ECO:0000313" key="5">
    <source>
        <dbReference type="Proteomes" id="UP001212841"/>
    </source>
</evidence>
<keyword evidence="5" id="KW-1185">Reference proteome</keyword>
<gene>
    <name evidence="4" type="ORF">HK097_001286</name>
</gene>
<feature type="domain" description="RRM" evidence="3">
    <location>
        <begin position="311"/>
        <end position="386"/>
    </location>
</feature>
<dbReference type="Gene3D" id="1.10.720.30">
    <property type="entry name" value="SAP domain"/>
    <property type="match status" value="1"/>
</dbReference>
<dbReference type="InterPro" id="IPR012677">
    <property type="entry name" value="Nucleotide-bd_a/b_plait_sf"/>
</dbReference>
<evidence type="ECO:0000313" key="4">
    <source>
        <dbReference type="EMBL" id="KAJ3054620.1"/>
    </source>
</evidence>
<feature type="region of interest" description="Disordered" evidence="2">
    <location>
        <begin position="34"/>
        <end position="257"/>
    </location>
</feature>
<dbReference type="PANTHER" id="PTHR47031">
    <property type="entry name" value="SAP DNA-BINDING DOMAIN-CONTAINING PROTEIN"/>
    <property type="match status" value="1"/>
</dbReference>
<feature type="region of interest" description="Disordered" evidence="2">
    <location>
        <begin position="275"/>
        <end position="309"/>
    </location>
</feature>
<dbReference type="AlphaFoldDB" id="A0AAD5X869"/>
<reference evidence="4" key="1">
    <citation type="submission" date="2020-05" db="EMBL/GenBank/DDBJ databases">
        <title>Phylogenomic resolution of chytrid fungi.</title>
        <authorList>
            <person name="Stajich J.E."/>
            <person name="Amses K."/>
            <person name="Simmons R."/>
            <person name="Seto K."/>
            <person name="Myers J."/>
            <person name="Bonds A."/>
            <person name="Quandt C.A."/>
            <person name="Barry K."/>
            <person name="Liu P."/>
            <person name="Grigoriev I."/>
            <person name="Longcore J.E."/>
            <person name="James T.Y."/>
        </authorList>
    </citation>
    <scope>NUCLEOTIDE SEQUENCE</scope>
    <source>
        <strain evidence="4">JEL0318</strain>
    </source>
</reference>
<dbReference type="InterPro" id="IPR000504">
    <property type="entry name" value="RRM_dom"/>
</dbReference>
<accession>A0AAD5X869</accession>
<dbReference type="InterPro" id="IPR034257">
    <property type="entry name" value="Acinus_RRM"/>
</dbReference>
<dbReference type="EMBL" id="JADGJD010000125">
    <property type="protein sequence ID" value="KAJ3054620.1"/>
    <property type="molecule type" value="Genomic_DNA"/>
</dbReference>
<feature type="region of interest" description="Disordered" evidence="2">
    <location>
        <begin position="427"/>
        <end position="486"/>
    </location>
</feature>
<dbReference type="GO" id="GO:0003723">
    <property type="term" value="F:RNA binding"/>
    <property type="evidence" value="ECO:0007669"/>
    <property type="project" value="UniProtKB-UniRule"/>
</dbReference>
<name>A0AAD5X869_9FUNG</name>
<evidence type="ECO:0000256" key="1">
    <source>
        <dbReference type="PROSITE-ProRule" id="PRU00176"/>
    </source>
</evidence>
<feature type="compositionally biased region" description="Basic and acidic residues" evidence="2">
    <location>
        <begin position="209"/>
        <end position="233"/>
    </location>
</feature>
<comment type="caution">
    <text evidence="4">The sequence shown here is derived from an EMBL/GenBank/DDBJ whole genome shotgun (WGS) entry which is preliminary data.</text>
</comment>
<keyword evidence="1" id="KW-0694">RNA-binding</keyword>
<feature type="compositionally biased region" description="Polar residues" evidence="2">
    <location>
        <begin position="94"/>
        <end position="104"/>
    </location>
</feature>
<dbReference type="PANTHER" id="PTHR47031:SF3">
    <property type="entry name" value="SAP DOMAIN-CONTAINING PROTEIN"/>
    <property type="match status" value="1"/>
</dbReference>
<organism evidence="4 5">
    <name type="scientific">Rhizophlyctis rosea</name>
    <dbReference type="NCBI Taxonomy" id="64517"/>
    <lineage>
        <taxon>Eukaryota</taxon>
        <taxon>Fungi</taxon>
        <taxon>Fungi incertae sedis</taxon>
        <taxon>Chytridiomycota</taxon>
        <taxon>Chytridiomycota incertae sedis</taxon>
        <taxon>Chytridiomycetes</taxon>
        <taxon>Rhizophlyctidales</taxon>
        <taxon>Rhizophlyctidaceae</taxon>
        <taxon>Rhizophlyctis</taxon>
    </lineage>
</organism>
<dbReference type="Proteomes" id="UP001212841">
    <property type="component" value="Unassembled WGS sequence"/>
</dbReference>
<evidence type="ECO:0000256" key="2">
    <source>
        <dbReference type="SAM" id="MobiDB-lite"/>
    </source>
</evidence>
<feature type="compositionally biased region" description="Low complexity" evidence="2">
    <location>
        <begin position="437"/>
        <end position="454"/>
    </location>
</feature>
<feature type="compositionally biased region" description="Basic and acidic residues" evidence="2">
    <location>
        <begin position="49"/>
        <end position="59"/>
    </location>
</feature>
<feature type="compositionally biased region" description="Basic and acidic residues" evidence="2">
    <location>
        <begin position="158"/>
        <end position="181"/>
    </location>
</feature>
<feature type="compositionally biased region" description="Polar residues" evidence="2">
    <location>
        <begin position="70"/>
        <end position="86"/>
    </location>
</feature>
<dbReference type="PROSITE" id="PS50102">
    <property type="entry name" value="RRM"/>
    <property type="match status" value="1"/>
</dbReference>
<dbReference type="InterPro" id="IPR035979">
    <property type="entry name" value="RBD_domain_sf"/>
</dbReference>